<evidence type="ECO:0000313" key="1">
    <source>
        <dbReference type="EMBL" id="PWA67734.1"/>
    </source>
</evidence>
<organism evidence="1 2">
    <name type="scientific">Artemisia annua</name>
    <name type="common">Sweet wormwood</name>
    <dbReference type="NCBI Taxonomy" id="35608"/>
    <lineage>
        <taxon>Eukaryota</taxon>
        <taxon>Viridiplantae</taxon>
        <taxon>Streptophyta</taxon>
        <taxon>Embryophyta</taxon>
        <taxon>Tracheophyta</taxon>
        <taxon>Spermatophyta</taxon>
        <taxon>Magnoliopsida</taxon>
        <taxon>eudicotyledons</taxon>
        <taxon>Gunneridae</taxon>
        <taxon>Pentapetalae</taxon>
        <taxon>asterids</taxon>
        <taxon>campanulids</taxon>
        <taxon>Asterales</taxon>
        <taxon>Asteraceae</taxon>
        <taxon>Asteroideae</taxon>
        <taxon>Anthemideae</taxon>
        <taxon>Artemisiinae</taxon>
        <taxon>Artemisia</taxon>
    </lineage>
</organism>
<name>A0A2U1N2R3_ARTAN</name>
<comment type="caution">
    <text evidence="1">The sequence shown here is derived from an EMBL/GenBank/DDBJ whole genome shotgun (WGS) entry which is preliminary data.</text>
</comment>
<gene>
    <name evidence="1" type="ORF">CTI12_AA285830</name>
</gene>
<sequence length="149" mass="16306">MLGNMLSLLLPAGCTDKDLNFLVFEDKVKCIVQVCKKASVYDGKIIVEAVEIETNGGGSYQRAQSRALTVMHLTLPLDALKERQDTMVQDFVVEKSVVIQPDVQAMIACLSLSSEHLQVKYNLKINQKALCLGVGSGSLPSYLSKKPHP</sequence>
<dbReference type="EMBL" id="PKPP01003775">
    <property type="protein sequence ID" value="PWA67734.1"/>
    <property type="molecule type" value="Genomic_DNA"/>
</dbReference>
<dbReference type="AlphaFoldDB" id="A0A2U1N2R3"/>
<keyword evidence="2" id="KW-1185">Reference proteome</keyword>
<dbReference type="Proteomes" id="UP000245207">
    <property type="component" value="Unassembled WGS sequence"/>
</dbReference>
<reference evidence="1 2" key="1">
    <citation type="journal article" date="2018" name="Mol. Plant">
        <title>The genome of Artemisia annua provides insight into the evolution of Asteraceae family and artemisinin biosynthesis.</title>
        <authorList>
            <person name="Shen Q."/>
            <person name="Zhang L."/>
            <person name="Liao Z."/>
            <person name="Wang S."/>
            <person name="Yan T."/>
            <person name="Shi P."/>
            <person name="Liu M."/>
            <person name="Fu X."/>
            <person name="Pan Q."/>
            <person name="Wang Y."/>
            <person name="Lv Z."/>
            <person name="Lu X."/>
            <person name="Zhang F."/>
            <person name="Jiang W."/>
            <person name="Ma Y."/>
            <person name="Chen M."/>
            <person name="Hao X."/>
            <person name="Li L."/>
            <person name="Tang Y."/>
            <person name="Lv G."/>
            <person name="Zhou Y."/>
            <person name="Sun X."/>
            <person name="Brodelius P.E."/>
            <person name="Rose J.K.C."/>
            <person name="Tang K."/>
        </authorList>
    </citation>
    <scope>NUCLEOTIDE SEQUENCE [LARGE SCALE GENOMIC DNA]</scope>
    <source>
        <strain evidence="2">cv. Huhao1</strain>
        <tissue evidence="1">Leaf</tissue>
    </source>
</reference>
<accession>A0A2U1N2R3</accession>
<protein>
    <submittedName>
        <fullName evidence="1">Uncharacterized protein</fullName>
    </submittedName>
</protein>
<proteinExistence type="predicted"/>
<evidence type="ECO:0000313" key="2">
    <source>
        <dbReference type="Proteomes" id="UP000245207"/>
    </source>
</evidence>